<reference evidence="1 2" key="1">
    <citation type="journal article" date="2016" name="BMC Genomics">
        <title>Combined genomic and structural analyses of a cultured magnetotactic bacterium reveals its niche adaptation to a dynamic environment.</title>
        <authorList>
            <person name="Araujo A.C."/>
            <person name="Morillo V."/>
            <person name="Cypriano J."/>
            <person name="Teixeira L.C."/>
            <person name="Leao P."/>
            <person name="Lyra S."/>
            <person name="Almeida L.G."/>
            <person name="Bazylinski D.A."/>
            <person name="Vasconcellos A.T."/>
            <person name="Abreu F."/>
            <person name="Lins U."/>
        </authorList>
    </citation>
    <scope>NUCLEOTIDE SEQUENCE [LARGE SCALE GENOMIC DNA]</scope>
    <source>
        <strain evidence="1 2">IT-1</strain>
    </source>
</reference>
<dbReference type="Pfam" id="PF06685">
    <property type="entry name" value="DUF1186"/>
    <property type="match status" value="1"/>
</dbReference>
<accession>A0A1Y2K652</accession>
<evidence type="ECO:0000313" key="1">
    <source>
        <dbReference type="EMBL" id="OSM02594.1"/>
    </source>
</evidence>
<keyword evidence="2" id="KW-1185">Reference proteome</keyword>
<dbReference type="AlphaFoldDB" id="A0A1Y2K652"/>
<protein>
    <submittedName>
        <fullName evidence="1">Uncharacterized protein</fullName>
    </submittedName>
</protein>
<proteinExistence type="predicted"/>
<evidence type="ECO:0000313" key="2">
    <source>
        <dbReference type="Proteomes" id="UP000194003"/>
    </source>
</evidence>
<dbReference type="InterPro" id="IPR010602">
    <property type="entry name" value="DUF1186"/>
</dbReference>
<gene>
    <name evidence="1" type="ORF">MAIT1_05419</name>
</gene>
<sequence>MTPAEIIAEFIQADSLPREALLAARRCEEEIKPLLVQIIERCIELQFDATEEDESALIFALFLLAEFKATEQFPCFGSVGK</sequence>
<comment type="caution">
    <text evidence="1">The sequence shown here is derived from an EMBL/GenBank/DDBJ whole genome shotgun (WGS) entry which is preliminary data.</text>
</comment>
<dbReference type="EMBL" id="LVJN01000020">
    <property type="protein sequence ID" value="OSM02594.1"/>
    <property type="molecule type" value="Genomic_DNA"/>
</dbReference>
<dbReference type="RefSeq" id="WP_085445447.1">
    <property type="nucleotide sequence ID" value="NZ_LVJN01000020.1"/>
</dbReference>
<dbReference type="Proteomes" id="UP000194003">
    <property type="component" value="Unassembled WGS sequence"/>
</dbReference>
<organism evidence="1 2">
    <name type="scientific">Magnetofaba australis IT-1</name>
    <dbReference type="NCBI Taxonomy" id="1434232"/>
    <lineage>
        <taxon>Bacteria</taxon>
        <taxon>Pseudomonadati</taxon>
        <taxon>Pseudomonadota</taxon>
        <taxon>Magnetococcia</taxon>
        <taxon>Magnetococcales</taxon>
        <taxon>Magnetococcaceae</taxon>
        <taxon>Magnetofaba</taxon>
    </lineage>
</organism>
<name>A0A1Y2K652_9PROT</name>